<keyword evidence="1" id="KW-1133">Transmembrane helix</keyword>
<sequence>MEKINLSVQRSFSDLITVTINFMKQEFVPFIRAFAVIGFPLILLMLFFMKDLLMGAFDMSLHPEAYYEVNNFGDMMLRTLFTSLFGMLLMMWVQLFAISYLRVYWDHYQAGIEERITIGEVLGVMLKKLGVYLMWSVFCGLVVFIGFLFLFVPGIYIGISFTFGSYLLILRDNGLGKIITESMAMVKGNWWKTFGFIVVMYLLVGVLAYLFGIPYMFLMMSSAFTGEIPNIYEITFSLLLSYLGQYTLYTVLFVGVGMLFFSRLEEMEHTTLLSQIDQLGAQPEKKADEEVS</sequence>
<evidence type="ECO:0008006" key="4">
    <source>
        <dbReference type="Google" id="ProtNLM"/>
    </source>
</evidence>
<organism evidence="2 3">
    <name type="scientific">Butyricimonas faecalis</name>
    <dbReference type="NCBI Taxonomy" id="2093856"/>
    <lineage>
        <taxon>Bacteria</taxon>
        <taxon>Pseudomonadati</taxon>
        <taxon>Bacteroidota</taxon>
        <taxon>Bacteroidia</taxon>
        <taxon>Bacteroidales</taxon>
        <taxon>Odoribacteraceae</taxon>
        <taxon>Butyricimonas</taxon>
    </lineage>
</organism>
<feature type="transmembrane region" description="Helical" evidence="1">
    <location>
        <begin position="30"/>
        <end position="49"/>
    </location>
</feature>
<evidence type="ECO:0000313" key="3">
    <source>
        <dbReference type="Proteomes" id="UP000270673"/>
    </source>
</evidence>
<dbReference type="RefSeq" id="WP_106481111.1">
    <property type="nucleotide sequence ID" value="NZ_CP032819.1"/>
</dbReference>
<dbReference type="AlphaFoldDB" id="A0A3S9VVD3"/>
<dbReference type="OrthoDB" id="1049480at2"/>
<protein>
    <recommendedName>
        <fullName evidence="4">Glycerophosphoryl diester phosphodiesterase membrane domain-containing protein</fullName>
    </recommendedName>
</protein>
<proteinExistence type="predicted"/>
<keyword evidence="1" id="KW-0812">Transmembrane</keyword>
<evidence type="ECO:0000256" key="1">
    <source>
        <dbReference type="SAM" id="Phobius"/>
    </source>
</evidence>
<reference evidence="2 3" key="1">
    <citation type="submission" date="2018-10" db="EMBL/GenBank/DDBJ databases">
        <title>Butyricimonas faecalis sp. nov., isolated from human faeces and emended description of the genus Butyricimonas.</title>
        <authorList>
            <person name="Le Roy T."/>
            <person name="Van der Smissen P."/>
            <person name="Paquot A."/>
            <person name="Delzenne N."/>
            <person name="Muccioli G."/>
            <person name="Collet J.-F."/>
            <person name="Cani P.D."/>
        </authorList>
    </citation>
    <scope>NUCLEOTIDE SEQUENCE [LARGE SCALE GENOMIC DNA]</scope>
    <source>
        <strain evidence="2 3">H184</strain>
    </source>
</reference>
<accession>A0A3S9VVD3</accession>
<gene>
    <name evidence="2" type="ORF">D8S85_13500</name>
</gene>
<feature type="transmembrane region" description="Helical" evidence="1">
    <location>
        <begin position="238"/>
        <end position="261"/>
    </location>
</feature>
<name>A0A3S9VVD3_9BACT</name>
<dbReference type="KEGG" id="buy:D8S85_13500"/>
<evidence type="ECO:0000313" key="2">
    <source>
        <dbReference type="EMBL" id="AZS30461.1"/>
    </source>
</evidence>
<dbReference type="Proteomes" id="UP000270673">
    <property type="component" value="Chromosome"/>
</dbReference>
<keyword evidence="1" id="KW-0472">Membrane</keyword>
<dbReference type="EMBL" id="CP032819">
    <property type="protein sequence ID" value="AZS30461.1"/>
    <property type="molecule type" value="Genomic_DNA"/>
</dbReference>
<feature type="transmembrane region" description="Helical" evidence="1">
    <location>
        <begin position="194"/>
        <end position="218"/>
    </location>
</feature>
<keyword evidence="3" id="KW-1185">Reference proteome</keyword>
<feature type="transmembrane region" description="Helical" evidence="1">
    <location>
        <begin position="129"/>
        <end position="149"/>
    </location>
</feature>
<feature type="transmembrane region" description="Helical" evidence="1">
    <location>
        <begin position="80"/>
        <end position="101"/>
    </location>
</feature>